<dbReference type="GeneID" id="29058767"/>
<keyword evidence="1" id="KW-0812">Transmembrane</keyword>
<organism evidence="2 3">
    <name type="scientific">Bacillus phage AR9</name>
    <dbReference type="NCBI Taxonomy" id="1815509"/>
    <lineage>
        <taxon>Viruses</taxon>
        <taxon>Duplodnaviria</taxon>
        <taxon>Heunggongvirae</taxon>
        <taxon>Uroviricota</taxon>
        <taxon>Caudoviricetes</taxon>
        <taxon>Takahashivirus</taxon>
        <taxon>Bacillus phage PBS1</taxon>
    </lineage>
</organism>
<feature type="transmembrane region" description="Helical" evidence="1">
    <location>
        <begin position="12"/>
        <end position="32"/>
    </location>
</feature>
<evidence type="ECO:0000256" key="1">
    <source>
        <dbReference type="SAM" id="Phobius"/>
    </source>
</evidence>
<dbReference type="RefSeq" id="YP_009282953.1">
    <property type="nucleotide sequence ID" value="NC_031039.1"/>
</dbReference>
<gene>
    <name evidence="2" type="ORF">AR9_g048</name>
</gene>
<keyword evidence="1" id="KW-1133">Transmembrane helix</keyword>
<name>A0A172JHV5_BPPB1</name>
<dbReference type="EMBL" id="KU878088">
    <property type="protein sequence ID" value="AMS01133.1"/>
    <property type="molecule type" value="Genomic_DNA"/>
</dbReference>
<feature type="transmembrane region" description="Helical" evidence="1">
    <location>
        <begin position="38"/>
        <end position="57"/>
    </location>
</feature>
<reference evidence="2 3" key="1">
    <citation type="journal article" date="2016" name="Virology">
        <title>The genome of AR9, a giant transducing Bacillus phage encoding two multisubunit RNA polymerases.</title>
        <authorList>
            <person name="Lavysh D."/>
            <person name="Sokolova M."/>
            <person name="Minakhin L."/>
            <person name="Yakunina M."/>
            <person name="Artamonova T."/>
            <person name="Kozyavkin S."/>
            <person name="Makarova K.S."/>
            <person name="Koonin E.V."/>
            <person name="Severinov K."/>
        </authorList>
    </citation>
    <scope>NUCLEOTIDE SEQUENCE [LARGE SCALE GENOMIC DNA]</scope>
</reference>
<dbReference type="KEGG" id="vg:29058767"/>
<protein>
    <submittedName>
        <fullName evidence="2">Putative membrane protein</fullName>
    </submittedName>
</protein>
<keyword evidence="1" id="KW-0472">Membrane</keyword>
<evidence type="ECO:0000313" key="2">
    <source>
        <dbReference type="EMBL" id="AMS01133.1"/>
    </source>
</evidence>
<accession>A0A172JHV5</accession>
<evidence type="ECO:0000313" key="3">
    <source>
        <dbReference type="Proteomes" id="UP000202618"/>
    </source>
</evidence>
<proteinExistence type="predicted"/>
<sequence length="62" mass="7341">MIESLQRKFKWFKIIMTISTIIGLFIVLGILFRFVLTILFSKLFWLALIIGFLVYVITKSKK</sequence>
<dbReference type="Proteomes" id="UP000202618">
    <property type="component" value="Segment"/>
</dbReference>